<evidence type="ECO:0000256" key="6">
    <source>
        <dbReference type="ARBA" id="ARBA00023004"/>
    </source>
</evidence>
<dbReference type="EMBL" id="CP120631">
    <property type="protein sequence ID" value="WEW61695.1"/>
    <property type="molecule type" value="Genomic_DNA"/>
</dbReference>
<dbReference type="GO" id="GO:0005506">
    <property type="term" value="F:iron ion binding"/>
    <property type="evidence" value="ECO:0007669"/>
    <property type="project" value="InterPro"/>
</dbReference>
<dbReference type="InterPro" id="IPR001128">
    <property type="entry name" value="Cyt_P450"/>
</dbReference>
<dbReference type="GO" id="GO:0016705">
    <property type="term" value="F:oxidoreductase activity, acting on paired donors, with incorporation or reduction of molecular oxygen"/>
    <property type="evidence" value="ECO:0007669"/>
    <property type="project" value="InterPro"/>
</dbReference>
<dbReference type="InterPro" id="IPR036396">
    <property type="entry name" value="Cyt_P450_sf"/>
</dbReference>
<dbReference type="InterPro" id="IPR050364">
    <property type="entry name" value="Cytochrome_P450_fung"/>
</dbReference>
<keyword evidence="6 8" id="KW-0408">Iron</keyword>
<dbReference type="PANTHER" id="PTHR46300">
    <property type="entry name" value="P450, PUTATIVE (EUROFUNG)-RELATED-RELATED"/>
    <property type="match status" value="1"/>
</dbReference>
<evidence type="ECO:0000256" key="3">
    <source>
        <dbReference type="ARBA" id="ARBA00022617"/>
    </source>
</evidence>
<proteinExistence type="inferred from homology"/>
<dbReference type="PROSITE" id="PS00086">
    <property type="entry name" value="CYTOCHROME_P450"/>
    <property type="match status" value="1"/>
</dbReference>
<feature type="binding site" description="axial binding residue" evidence="8">
    <location>
        <position position="429"/>
    </location>
    <ligand>
        <name>heme</name>
        <dbReference type="ChEBI" id="CHEBI:30413"/>
    </ligand>
    <ligandPart>
        <name>Fe</name>
        <dbReference type="ChEBI" id="CHEBI:18248"/>
    </ligandPart>
</feature>
<comment type="cofactor">
    <cofactor evidence="1 8">
        <name>heme</name>
        <dbReference type="ChEBI" id="CHEBI:30413"/>
    </cofactor>
</comment>
<dbReference type="Gene3D" id="1.10.630.10">
    <property type="entry name" value="Cytochrome P450"/>
    <property type="match status" value="1"/>
</dbReference>
<keyword evidence="5 9" id="KW-0560">Oxidoreductase</keyword>
<dbReference type="Pfam" id="PF00067">
    <property type="entry name" value="p450"/>
    <property type="match status" value="1"/>
</dbReference>
<keyword evidence="4 8" id="KW-0479">Metal-binding</keyword>
<evidence type="ECO:0000313" key="11">
    <source>
        <dbReference type="EMBL" id="WEW61695.1"/>
    </source>
</evidence>
<organism evidence="11 12">
    <name type="scientific">Emydomyces testavorans</name>
    <dbReference type="NCBI Taxonomy" id="2070801"/>
    <lineage>
        <taxon>Eukaryota</taxon>
        <taxon>Fungi</taxon>
        <taxon>Dikarya</taxon>
        <taxon>Ascomycota</taxon>
        <taxon>Pezizomycotina</taxon>
        <taxon>Eurotiomycetes</taxon>
        <taxon>Eurotiomycetidae</taxon>
        <taxon>Onygenales</taxon>
        <taxon>Nannizziopsiaceae</taxon>
        <taxon>Emydomyces</taxon>
    </lineage>
</organism>
<evidence type="ECO:0000256" key="9">
    <source>
        <dbReference type="RuleBase" id="RU000461"/>
    </source>
</evidence>
<dbReference type="GO" id="GO:0004497">
    <property type="term" value="F:monooxygenase activity"/>
    <property type="evidence" value="ECO:0007669"/>
    <property type="project" value="UniProtKB-KW"/>
</dbReference>
<dbReference type="PRINTS" id="PR00463">
    <property type="entry name" value="EP450I"/>
</dbReference>
<dbReference type="SUPFAM" id="SSF48264">
    <property type="entry name" value="Cytochrome P450"/>
    <property type="match status" value="1"/>
</dbReference>
<keyword evidence="10" id="KW-1133">Transmembrane helix</keyword>
<keyword evidence="12" id="KW-1185">Reference proteome</keyword>
<keyword evidence="10" id="KW-0812">Transmembrane</keyword>
<keyword evidence="3 8" id="KW-0349">Heme</keyword>
<name>A0AAF0DMS5_9EURO</name>
<keyword evidence="7 9" id="KW-0503">Monooxygenase</keyword>
<comment type="similarity">
    <text evidence="2 9">Belongs to the cytochrome P450 family.</text>
</comment>
<evidence type="ECO:0000256" key="7">
    <source>
        <dbReference type="ARBA" id="ARBA00023033"/>
    </source>
</evidence>
<evidence type="ECO:0000256" key="4">
    <source>
        <dbReference type="ARBA" id="ARBA00022723"/>
    </source>
</evidence>
<evidence type="ECO:0000256" key="5">
    <source>
        <dbReference type="ARBA" id="ARBA00023002"/>
    </source>
</evidence>
<dbReference type="InterPro" id="IPR002401">
    <property type="entry name" value="Cyt_P450_E_grp-I"/>
</dbReference>
<feature type="transmembrane region" description="Helical" evidence="10">
    <location>
        <begin position="6"/>
        <end position="27"/>
    </location>
</feature>
<evidence type="ECO:0000256" key="2">
    <source>
        <dbReference type="ARBA" id="ARBA00010617"/>
    </source>
</evidence>
<dbReference type="GO" id="GO:0020037">
    <property type="term" value="F:heme binding"/>
    <property type="evidence" value="ECO:0007669"/>
    <property type="project" value="InterPro"/>
</dbReference>
<dbReference type="EC" id="1.14.19.71" evidence="11"/>
<dbReference type="InterPro" id="IPR017972">
    <property type="entry name" value="Cyt_P450_CS"/>
</dbReference>
<gene>
    <name evidence="11" type="ORF">PRK78_007187</name>
</gene>
<evidence type="ECO:0000256" key="10">
    <source>
        <dbReference type="SAM" id="Phobius"/>
    </source>
</evidence>
<dbReference type="Proteomes" id="UP001219355">
    <property type="component" value="Chromosome 5"/>
</dbReference>
<dbReference type="AlphaFoldDB" id="A0AAF0DMS5"/>
<dbReference type="CDD" id="cd11065">
    <property type="entry name" value="CYP64-like"/>
    <property type="match status" value="1"/>
</dbReference>
<dbReference type="PANTHER" id="PTHR46300:SF1">
    <property type="entry name" value="P450, PUTATIVE (EUROFUNG)-RELATED"/>
    <property type="match status" value="1"/>
</dbReference>
<keyword evidence="10" id="KW-0472">Membrane</keyword>
<reference evidence="11" key="1">
    <citation type="submission" date="2023-03" db="EMBL/GenBank/DDBJ databases">
        <title>Emydomyces testavorans Genome Sequence.</title>
        <authorList>
            <person name="Hoyer L."/>
        </authorList>
    </citation>
    <scope>NUCLEOTIDE SEQUENCE</scope>
    <source>
        <strain evidence="11">16-2883</strain>
    </source>
</reference>
<evidence type="ECO:0000313" key="12">
    <source>
        <dbReference type="Proteomes" id="UP001219355"/>
    </source>
</evidence>
<evidence type="ECO:0000256" key="8">
    <source>
        <dbReference type="PIRSR" id="PIRSR602401-1"/>
    </source>
</evidence>
<sequence>MPHVGLLSSFVYPALLSLFGLICLYSLSTFLTQKRKPLPPGPPGLPIIGNMLLKPKFPPWETYRDWSKKYGGIMSLTRVSKTTIIINDYSIAQELLDKRGVNYSSRPQLPVWMNVSRGLNPVGMEYGRLWKTHRGLQASVLQPSMAKKYRLVEDIESRQVIYELLSTDDFSGVFRRFAGSLFLTLFYGERLPAENDAIRELEGYIRRSVELEEGAFQARALLGEFFPLISRIPSLFGSRKKETGAMFNRLTKIFDDKIRSAQATGAWNIVKELTGRKPVREMSAMEFSHSIGGLYVASLTPYQILRILVLGIILHPEAAAKARKEIDDVVGTERLPDFEDASRLPYLMALIKEGMRWRTFAPVGAERATAQEDEYMGYRIPKDSIIILNHWAMDNDKEAFGDPENFRPERWLENPDLPETFFGFGLRGCPGRHLSMDSLAIVTSRLLWAYNINHAYENGKKVIVDAEEAQKNAVATTIFSVVPDFKASFEIRDAKRRDIIEREWATAEKDATALLLQMMPETKLK</sequence>
<protein>
    <submittedName>
        <fullName evidence="11">Cytochrome P450</fullName>
        <ecNumber evidence="11">1.14.19.71</ecNumber>
    </submittedName>
</protein>
<evidence type="ECO:0000256" key="1">
    <source>
        <dbReference type="ARBA" id="ARBA00001971"/>
    </source>
</evidence>
<accession>A0AAF0DMS5</accession>